<sequence>MINFGPRIPSGNLAISPSKNRLSVSTSRHSFSDTHVPMSLVETIDRSSSKQDSTGSNYVYLQQQAEQHLAYKCPMQHMSANTVFSSYAPQAQLSDIVWPLDQMPSTEHLQGYDGNYQGDIPYELNASHPDGFVAKSGPLFYKCPPTDAASQAYAQLSVSPIIHFRALFQ</sequence>
<protein>
    <submittedName>
        <fullName evidence="1">Uncharacterized protein</fullName>
    </submittedName>
</protein>
<dbReference type="AlphaFoldDB" id="A0A3P7M4I6"/>
<dbReference type="OrthoDB" id="10443034at2759"/>
<gene>
    <name evidence="1" type="ORF">DILT_LOCUS14399</name>
</gene>
<proteinExistence type="predicted"/>
<evidence type="ECO:0000313" key="2">
    <source>
        <dbReference type="Proteomes" id="UP000281553"/>
    </source>
</evidence>
<dbReference type="Proteomes" id="UP000281553">
    <property type="component" value="Unassembled WGS sequence"/>
</dbReference>
<keyword evidence="2" id="KW-1185">Reference proteome</keyword>
<dbReference type="EMBL" id="UYRU01074124">
    <property type="protein sequence ID" value="VDN24255.1"/>
    <property type="molecule type" value="Genomic_DNA"/>
</dbReference>
<organism evidence="1 2">
    <name type="scientific">Dibothriocephalus latus</name>
    <name type="common">Fish tapeworm</name>
    <name type="synonym">Diphyllobothrium latum</name>
    <dbReference type="NCBI Taxonomy" id="60516"/>
    <lineage>
        <taxon>Eukaryota</taxon>
        <taxon>Metazoa</taxon>
        <taxon>Spiralia</taxon>
        <taxon>Lophotrochozoa</taxon>
        <taxon>Platyhelminthes</taxon>
        <taxon>Cestoda</taxon>
        <taxon>Eucestoda</taxon>
        <taxon>Diphyllobothriidea</taxon>
        <taxon>Diphyllobothriidae</taxon>
        <taxon>Dibothriocephalus</taxon>
    </lineage>
</organism>
<accession>A0A3P7M4I6</accession>
<reference evidence="1 2" key="1">
    <citation type="submission" date="2018-11" db="EMBL/GenBank/DDBJ databases">
        <authorList>
            <consortium name="Pathogen Informatics"/>
        </authorList>
    </citation>
    <scope>NUCLEOTIDE SEQUENCE [LARGE SCALE GENOMIC DNA]</scope>
</reference>
<name>A0A3P7M4I6_DIBLA</name>
<evidence type="ECO:0000313" key="1">
    <source>
        <dbReference type="EMBL" id="VDN24255.1"/>
    </source>
</evidence>